<proteinExistence type="evidence at transcript level"/>
<dbReference type="GO" id="GO:0080090">
    <property type="term" value="P:regulation of primary metabolic process"/>
    <property type="evidence" value="ECO:0007669"/>
    <property type="project" value="UniProtKB-ARBA"/>
</dbReference>
<evidence type="ECO:0000256" key="6">
    <source>
        <dbReference type="ARBA" id="ARBA00023163"/>
    </source>
</evidence>
<keyword evidence="3" id="KW-0805">Transcription regulation</keyword>
<evidence type="ECO:0000256" key="3">
    <source>
        <dbReference type="ARBA" id="ARBA00023015"/>
    </source>
</evidence>
<evidence type="ECO:0000313" key="10">
    <source>
        <dbReference type="EMBL" id="ACM62751.1"/>
    </source>
</evidence>
<dbReference type="GO" id="GO:0005634">
    <property type="term" value="C:nucleus"/>
    <property type="evidence" value="ECO:0007669"/>
    <property type="project" value="UniProtKB-SubCell"/>
</dbReference>
<dbReference type="CDD" id="cd00167">
    <property type="entry name" value="SANT"/>
    <property type="match status" value="2"/>
</dbReference>
<dbReference type="InterPro" id="IPR009057">
    <property type="entry name" value="Homeodomain-like_sf"/>
</dbReference>
<dbReference type="PROSITE" id="PS50090">
    <property type="entry name" value="MYB_LIKE"/>
    <property type="match status" value="2"/>
</dbReference>
<evidence type="ECO:0000256" key="5">
    <source>
        <dbReference type="ARBA" id="ARBA00023159"/>
    </source>
</evidence>
<dbReference type="FunFam" id="1.10.10.60:FF:000218">
    <property type="entry name" value="Myb transcription factor"/>
    <property type="match status" value="1"/>
</dbReference>
<name>B9UZ57_GARMA</name>
<feature type="domain" description="HTH myb-type" evidence="9">
    <location>
        <begin position="4"/>
        <end position="60"/>
    </location>
</feature>
<dbReference type="Gene3D" id="1.10.10.60">
    <property type="entry name" value="Homeodomain-like"/>
    <property type="match status" value="2"/>
</dbReference>
<dbReference type="EMBL" id="FJ197137">
    <property type="protein sequence ID" value="ACM62751.1"/>
    <property type="molecule type" value="mRNA"/>
</dbReference>
<dbReference type="SMART" id="SM00717">
    <property type="entry name" value="SANT"/>
    <property type="match status" value="2"/>
</dbReference>
<dbReference type="AlphaFoldDB" id="B9UZ57"/>
<comment type="subcellular location">
    <subcellularLocation>
        <location evidence="1">Nucleus</location>
    </subcellularLocation>
</comment>
<dbReference type="InterPro" id="IPR001005">
    <property type="entry name" value="SANT/Myb"/>
</dbReference>
<keyword evidence="6" id="KW-0804">Transcription</keyword>
<accession>B9UZ57</accession>
<dbReference type="PROSITE" id="PS51294">
    <property type="entry name" value="HTH_MYB"/>
    <property type="match status" value="2"/>
</dbReference>
<evidence type="ECO:0000256" key="4">
    <source>
        <dbReference type="ARBA" id="ARBA00023125"/>
    </source>
</evidence>
<sequence>MERSSGIRKGTWTVEEDKLLRMCVEKYGEGKWHQIPKKAGLNRCRKSCRLRWLNYLKPNIKRGDFLADEVDLMLKLHKLLGNRWSLIAGRLPGRTANDVKNFWNTHLKKRTVSPPEDEENLKSPTPQKIVTRGNIFKPRPRKFSNCSCPFDASRKKSDIGINSLQSYQLSNNSKSVISLQNHPLVPPISTEENPAWWETMLFEENLEENKLDTKANGWCEQDDQFLTSFFNGEITQGTTVEGSTKNDESGHWPDLGFDEAAWSLFSPEQMANMSPSNTMFDMQM</sequence>
<dbReference type="Pfam" id="PF00249">
    <property type="entry name" value="Myb_DNA-binding"/>
    <property type="match status" value="2"/>
</dbReference>
<dbReference type="InterPro" id="IPR017930">
    <property type="entry name" value="Myb_dom"/>
</dbReference>
<dbReference type="SUPFAM" id="SSF46689">
    <property type="entry name" value="Homeodomain-like"/>
    <property type="match status" value="1"/>
</dbReference>
<evidence type="ECO:0000256" key="7">
    <source>
        <dbReference type="ARBA" id="ARBA00023242"/>
    </source>
</evidence>
<feature type="domain" description="Myb-like" evidence="8">
    <location>
        <begin position="57"/>
        <end position="107"/>
    </location>
</feature>
<evidence type="ECO:0000259" key="8">
    <source>
        <dbReference type="PROSITE" id="PS50090"/>
    </source>
</evidence>
<gene>
    <name evidence="10" type="primary">MYB10</name>
</gene>
<evidence type="ECO:0000259" key="9">
    <source>
        <dbReference type="PROSITE" id="PS51294"/>
    </source>
</evidence>
<protein>
    <submittedName>
        <fullName evidence="10">MYB10</fullName>
    </submittedName>
</protein>
<evidence type="ECO:0000256" key="2">
    <source>
        <dbReference type="ARBA" id="ARBA00022737"/>
    </source>
</evidence>
<reference evidence="10" key="1">
    <citation type="journal article" date="2009" name="Planta">
        <title>A MYB transcription factor regulates anthocyanin biosynthesis in mangosteen (Garcinia mangostana L.) fruit during ripening.</title>
        <authorList>
            <person name="Palapol Y."/>
            <person name="Ketsa S."/>
            <person name="Lin-Wang K."/>
            <person name="Ferguson I.B."/>
            <person name="Allan A.C."/>
        </authorList>
    </citation>
    <scope>NUCLEOTIDE SEQUENCE</scope>
    <source>
        <tissue evidence="10">Fruit pericarp</tissue>
    </source>
</reference>
<evidence type="ECO:0000256" key="1">
    <source>
        <dbReference type="ARBA" id="ARBA00004123"/>
    </source>
</evidence>
<feature type="domain" description="Myb-like" evidence="8">
    <location>
        <begin position="4"/>
        <end position="56"/>
    </location>
</feature>
<dbReference type="PANTHER" id="PTHR47999:SF24">
    <property type="entry name" value="TRANSCRIPTION FACTOR MYB90"/>
    <property type="match status" value="1"/>
</dbReference>
<keyword evidence="4" id="KW-0238">DNA-binding</keyword>
<feature type="domain" description="HTH myb-type" evidence="9">
    <location>
        <begin position="61"/>
        <end position="111"/>
    </location>
</feature>
<dbReference type="GO" id="GO:0003677">
    <property type="term" value="F:DNA binding"/>
    <property type="evidence" value="ECO:0007669"/>
    <property type="project" value="UniProtKB-KW"/>
</dbReference>
<keyword evidence="5" id="KW-0010">Activator</keyword>
<organism evidence="10">
    <name type="scientific">Garcinia mangostana</name>
    <name type="common">Mangosteen</name>
    <dbReference type="NCBI Taxonomy" id="58228"/>
    <lineage>
        <taxon>Eukaryota</taxon>
        <taxon>Viridiplantae</taxon>
        <taxon>Streptophyta</taxon>
        <taxon>Embryophyta</taxon>
        <taxon>Tracheophyta</taxon>
        <taxon>Spermatophyta</taxon>
        <taxon>Magnoliopsida</taxon>
        <taxon>eudicotyledons</taxon>
        <taxon>Gunneridae</taxon>
        <taxon>Pentapetalae</taxon>
        <taxon>rosids</taxon>
        <taxon>fabids</taxon>
        <taxon>Malpighiales</taxon>
        <taxon>Clusiaceae</taxon>
        <taxon>Garcinieae</taxon>
        <taxon>Garcinia</taxon>
    </lineage>
</organism>
<dbReference type="PANTHER" id="PTHR47999">
    <property type="entry name" value="TRANSCRIPTION FACTOR MYB8-RELATED-RELATED"/>
    <property type="match status" value="1"/>
</dbReference>
<keyword evidence="2" id="KW-0677">Repeat</keyword>
<keyword evidence="7" id="KW-0539">Nucleus</keyword>
<dbReference type="InterPro" id="IPR015495">
    <property type="entry name" value="Myb_TF_plants"/>
</dbReference>